<dbReference type="EMBL" id="LNQB01000068">
    <property type="protein sequence ID" value="OAP46551.1"/>
    <property type="molecule type" value="Genomic_DNA"/>
</dbReference>
<protein>
    <submittedName>
        <fullName evidence="1">Uncharacterized protein</fullName>
    </submittedName>
</protein>
<name>A0A178YGL7_SINSA</name>
<dbReference type="Proteomes" id="UP000078507">
    <property type="component" value="Unassembled WGS sequence"/>
</dbReference>
<comment type="caution">
    <text evidence="1">The sequence shown here is derived from an EMBL/GenBank/DDBJ whole genome shotgun (WGS) entry which is preliminary data.</text>
</comment>
<dbReference type="AlphaFoldDB" id="A0A178YGL7"/>
<dbReference type="STRING" id="36856.ATB98_14355"/>
<sequence length="62" mass="6807">MTNRRARTNQLASIAVILRALHALHALQHGSFEHVRSRALRQFMVCGTRSTAGLTLIGALIV</sequence>
<reference evidence="1 2" key="1">
    <citation type="submission" date="2015-11" db="EMBL/GenBank/DDBJ databases">
        <title>Ensifer anhuiense sp. nov., an effective nitrogen fixation bacterium with Glycine soja.</title>
        <authorList>
            <person name="Yan H."/>
            <person name="Chen W."/>
        </authorList>
    </citation>
    <scope>NUCLEOTIDE SEQUENCE [LARGE SCALE GENOMIC DNA]</scope>
    <source>
        <strain evidence="1 2">LMG 7837</strain>
    </source>
</reference>
<gene>
    <name evidence="1" type="ORF">ATB98_14355</name>
</gene>
<keyword evidence="2" id="KW-1185">Reference proteome</keyword>
<evidence type="ECO:0000313" key="2">
    <source>
        <dbReference type="Proteomes" id="UP000078507"/>
    </source>
</evidence>
<accession>A0A178YGL7</accession>
<evidence type="ECO:0000313" key="1">
    <source>
        <dbReference type="EMBL" id="OAP46551.1"/>
    </source>
</evidence>
<organism evidence="1 2">
    <name type="scientific">Sinorhizobium saheli</name>
    <dbReference type="NCBI Taxonomy" id="36856"/>
    <lineage>
        <taxon>Bacteria</taxon>
        <taxon>Pseudomonadati</taxon>
        <taxon>Pseudomonadota</taxon>
        <taxon>Alphaproteobacteria</taxon>
        <taxon>Hyphomicrobiales</taxon>
        <taxon>Rhizobiaceae</taxon>
        <taxon>Sinorhizobium/Ensifer group</taxon>
        <taxon>Sinorhizobium</taxon>
    </lineage>
</organism>
<proteinExistence type="predicted"/>